<feature type="transmembrane region" description="Helical" evidence="7">
    <location>
        <begin position="6"/>
        <end position="26"/>
    </location>
</feature>
<dbReference type="OrthoDB" id="5391602at2759"/>
<keyword evidence="2 7" id="KW-0812">Transmembrane</keyword>
<evidence type="ECO:0000259" key="8">
    <source>
        <dbReference type="Pfam" id="PF20684"/>
    </source>
</evidence>
<comment type="similarity">
    <text evidence="5">Belongs to the SAT4 family.</text>
</comment>
<feature type="region of interest" description="Disordered" evidence="6">
    <location>
        <begin position="300"/>
        <end position="337"/>
    </location>
</feature>
<dbReference type="Pfam" id="PF20684">
    <property type="entry name" value="Fung_rhodopsin"/>
    <property type="match status" value="1"/>
</dbReference>
<feature type="transmembrane region" description="Helical" evidence="7">
    <location>
        <begin position="179"/>
        <end position="200"/>
    </location>
</feature>
<evidence type="ECO:0000256" key="1">
    <source>
        <dbReference type="ARBA" id="ARBA00004141"/>
    </source>
</evidence>
<feature type="domain" description="Rhodopsin" evidence="8">
    <location>
        <begin position="26"/>
        <end position="277"/>
    </location>
</feature>
<keyword evidence="3 7" id="KW-1133">Transmembrane helix</keyword>
<evidence type="ECO:0000256" key="5">
    <source>
        <dbReference type="ARBA" id="ARBA00038359"/>
    </source>
</evidence>
<dbReference type="AlphaFoldDB" id="A0A6G1KGG4"/>
<gene>
    <name evidence="9" type="ORF">K504DRAFT_532035</name>
</gene>
<feature type="transmembrane region" description="Helical" evidence="7">
    <location>
        <begin position="131"/>
        <end position="153"/>
    </location>
</feature>
<feature type="transmembrane region" description="Helical" evidence="7">
    <location>
        <begin position="101"/>
        <end position="119"/>
    </location>
</feature>
<protein>
    <recommendedName>
        <fullName evidence="8">Rhodopsin domain-containing protein</fullName>
    </recommendedName>
</protein>
<dbReference type="PANTHER" id="PTHR33048">
    <property type="entry name" value="PTH11-LIKE INTEGRAL MEMBRANE PROTEIN (AFU_ORTHOLOGUE AFUA_5G11245)"/>
    <property type="match status" value="1"/>
</dbReference>
<dbReference type="GO" id="GO:0016020">
    <property type="term" value="C:membrane"/>
    <property type="evidence" value="ECO:0007669"/>
    <property type="project" value="UniProtKB-SubCell"/>
</dbReference>
<evidence type="ECO:0000256" key="3">
    <source>
        <dbReference type="ARBA" id="ARBA00022989"/>
    </source>
</evidence>
<evidence type="ECO:0000256" key="7">
    <source>
        <dbReference type="SAM" id="Phobius"/>
    </source>
</evidence>
<evidence type="ECO:0000256" key="2">
    <source>
        <dbReference type="ARBA" id="ARBA00022692"/>
    </source>
</evidence>
<proteinExistence type="inferred from homology"/>
<keyword evidence="10" id="KW-1185">Reference proteome</keyword>
<accession>A0A6G1KGG4</accession>
<evidence type="ECO:0000256" key="4">
    <source>
        <dbReference type="ARBA" id="ARBA00023136"/>
    </source>
</evidence>
<evidence type="ECO:0000313" key="9">
    <source>
        <dbReference type="EMBL" id="KAF2711447.1"/>
    </source>
</evidence>
<reference evidence="9" key="1">
    <citation type="journal article" date="2020" name="Stud. Mycol.">
        <title>101 Dothideomycetes genomes: a test case for predicting lifestyles and emergence of pathogens.</title>
        <authorList>
            <person name="Haridas S."/>
            <person name="Albert R."/>
            <person name="Binder M."/>
            <person name="Bloem J."/>
            <person name="Labutti K."/>
            <person name="Salamov A."/>
            <person name="Andreopoulos B."/>
            <person name="Baker S."/>
            <person name="Barry K."/>
            <person name="Bills G."/>
            <person name="Bluhm B."/>
            <person name="Cannon C."/>
            <person name="Castanera R."/>
            <person name="Culley D."/>
            <person name="Daum C."/>
            <person name="Ezra D."/>
            <person name="Gonzalez J."/>
            <person name="Henrissat B."/>
            <person name="Kuo A."/>
            <person name="Liang C."/>
            <person name="Lipzen A."/>
            <person name="Lutzoni F."/>
            <person name="Magnuson J."/>
            <person name="Mondo S."/>
            <person name="Nolan M."/>
            <person name="Ohm R."/>
            <person name="Pangilinan J."/>
            <person name="Park H.-J."/>
            <person name="Ramirez L."/>
            <person name="Alfaro M."/>
            <person name="Sun H."/>
            <person name="Tritt A."/>
            <person name="Yoshinaga Y."/>
            <person name="Zwiers L.-H."/>
            <person name="Turgeon B."/>
            <person name="Goodwin S."/>
            <person name="Spatafora J."/>
            <person name="Crous P."/>
            <person name="Grigoriev I."/>
        </authorList>
    </citation>
    <scope>NUCLEOTIDE SEQUENCE</scope>
    <source>
        <strain evidence="9">CBS 279.74</strain>
    </source>
</reference>
<sequence length="357" mass="39873">MDPNLPYMIYAFCVIFSILPSIAVALRFQARHRKKNALLADDWLVLVALISTITTAVLIVVGVAAGGGGRPLPRDAHGSPIRDHKYVIFKKTMYGADLTQLWALGPTKLSVLFLYRRIFGVSGRKFNAVSMSLIVIVICWHIAFFFTNMFQYYPIRGMWAMNPKEAHATMKSPTKMFLAQSYADVALDVVIIAVPIPLIWKLQMDIKKKIGIICIFLLGALTVAASAARTAVQYGVAKEFEKHNPDITYYLSPINYWPIIESSLGIVGACLPLLRPIGHIYSLRNIYLVSSRALSKISRINGSSKGSTRGPNQSHSSRESSIRNDPQRDNESAKSEKWLRVYHNTALDETVDQKSQI</sequence>
<keyword evidence="4 7" id="KW-0472">Membrane</keyword>
<evidence type="ECO:0000313" key="10">
    <source>
        <dbReference type="Proteomes" id="UP000799428"/>
    </source>
</evidence>
<dbReference type="PANTHER" id="PTHR33048:SF134">
    <property type="entry name" value="INTEGRAL MEMBRANE PROTEIN"/>
    <property type="match status" value="1"/>
</dbReference>
<feature type="compositionally biased region" description="Polar residues" evidence="6">
    <location>
        <begin position="300"/>
        <end position="315"/>
    </location>
</feature>
<comment type="subcellular location">
    <subcellularLocation>
        <location evidence="1">Membrane</location>
        <topology evidence="1">Multi-pass membrane protein</topology>
    </subcellularLocation>
</comment>
<name>A0A6G1KGG4_9PLEO</name>
<feature type="compositionally biased region" description="Basic and acidic residues" evidence="6">
    <location>
        <begin position="316"/>
        <end position="337"/>
    </location>
</feature>
<dbReference type="InterPro" id="IPR049326">
    <property type="entry name" value="Rhodopsin_dom_fungi"/>
</dbReference>
<feature type="transmembrane region" description="Helical" evidence="7">
    <location>
        <begin position="212"/>
        <end position="236"/>
    </location>
</feature>
<dbReference type="EMBL" id="MU005767">
    <property type="protein sequence ID" value="KAF2711447.1"/>
    <property type="molecule type" value="Genomic_DNA"/>
</dbReference>
<dbReference type="InterPro" id="IPR052337">
    <property type="entry name" value="SAT4-like"/>
</dbReference>
<feature type="transmembrane region" description="Helical" evidence="7">
    <location>
        <begin position="38"/>
        <end position="65"/>
    </location>
</feature>
<evidence type="ECO:0000256" key="6">
    <source>
        <dbReference type="SAM" id="MobiDB-lite"/>
    </source>
</evidence>
<dbReference type="Proteomes" id="UP000799428">
    <property type="component" value="Unassembled WGS sequence"/>
</dbReference>
<organism evidence="9 10">
    <name type="scientific">Pleomassaria siparia CBS 279.74</name>
    <dbReference type="NCBI Taxonomy" id="1314801"/>
    <lineage>
        <taxon>Eukaryota</taxon>
        <taxon>Fungi</taxon>
        <taxon>Dikarya</taxon>
        <taxon>Ascomycota</taxon>
        <taxon>Pezizomycotina</taxon>
        <taxon>Dothideomycetes</taxon>
        <taxon>Pleosporomycetidae</taxon>
        <taxon>Pleosporales</taxon>
        <taxon>Pleomassariaceae</taxon>
        <taxon>Pleomassaria</taxon>
    </lineage>
</organism>